<dbReference type="PANTHER" id="PTHR45947">
    <property type="entry name" value="SULFOQUINOVOSYL TRANSFERASE SQD2"/>
    <property type="match status" value="1"/>
</dbReference>
<feature type="domain" description="Glycosyl transferase family 1" evidence="1">
    <location>
        <begin position="191"/>
        <end position="329"/>
    </location>
</feature>
<dbReference type="AlphaFoldDB" id="A0A1G2HH16"/>
<gene>
    <name evidence="3" type="ORF">A2932_01595</name>
</gene>
<dbReference type="SUPFAM" id="SSF53756">
    <property type="entry name" value="UDP-Glycosyltransferase/glycogen phosphorylase"/>
    <property type="match status" value="1"/>
</dbReference>
<organism evidence="3 4">
    <name type="scientific">Candidatus Spechtbacteria bacterium RIFCSPLOWO2_01_FULL_46_10</name>
    <dbReference type="NCBI Taxonomy" id="1802163"/>
    <lineage>
        <taxon>Bacteria</taxon>
        <taxon>Candidatus Spechtiibacteriota</taxon>
    </lineage>
</organism>
<dbReference type="EMBL" id="MHOI01000010">
    <property type="protein sequence ID" value="OGZ61786.1"/>
    <property type="molecule type" value="Genomic_DNA"/>
</dbReference>
<dbReference type="STRING" id="1802163.A2932_01595"/>
<evidence type="ECO:0000259" key="1">
    <source>
        <dbReference type="Pfam" id="PF00534"/>
    </source>
</evidence>
<dbReference type="InterPro" id="IPR028098">
    <property type="entry name" value="Glyco_trans_4-like_N"/>
</dbReference>
<sequence length="368" mass="42162">MKVALVHDYLIQYGGAERVLEQFMYIFPNAPIYTLLYDAAGSGYAFEGRDIRTSLLQKLPRAKSLYKLFPLLMPAAIECFDLRGYDLILSSSASYAKGALTDAKTLHVCYCHTPMRYAWLDYKKITGGSFYPASIARFIPFFMPYLRFWDKNSAARPDYYICNSNFVKKRIAKYYRRDATVIYPPVNHAHYTILKPKNYFLMSGRLVPYKRFDIAIHAFNTLGLPLKIMGDGPEFARLKKIARSNIEFVGLVSEHDLPAYYGEAQALIFPQEEDFGIAALESMSAGRPVIAYRRGGVLESVAEDKTGVFFDEQSPEALIDAVNRFQKTEFNPEVIRAHAARFDRVRFRENIANFIEEKLAEVNKHYTI</sequence>
<comment type="caution">
    <text evidence="3">The sequence shown here is derived from an EMBL/GenBank/DDBJ whole genome shotgun (WGS) entry which is preliminary data.</text>
</comment>
<dbReference type="Gene3D" id="3.40.50.2000">
    <property type="entry name" value="Glycogen Phosphorylase B"/>
    <property type="match status" value="2"/>
</dbReference>
<name>A0A1G2HH16_9BACT</name>
<dbReference type="Pfam" id="PF13439">
    <property type="entry name" value="Glyco_transf_4"/>
    <property type="match status" value="1"/>
</dbReference>
<proteinExistence type="predicted"/>
<dbReference type="InterPro" id="IPR050194">
    <property type="entry name" value="Glycosyltransferase_grp1"/>
</dbReference>
<evidence type="ECO:0000313" key="3">
    <source>
        <dbReference type="EMBL" id="OGZ61786.1"/>
    </source>
</evidence>
<protein>
    <recommendedName>
        <fullName evidence="5">Glycosyl transferase family 1 domain-containing protein</fullName>
    </recommendedName>
</protein>
<feature type="domain" description="Glycosyltransferase subfamily 4-like N-terminal" evidence="2">
    <location>
        <begin position="14"/>
        <end position="188"/>
    </location>
</feature>
<accession>A0A1G2HH16</accession>
<dbReference type="Proteomes" id="UP000179153">
    <property type="component" value="Unassembled WGS sequence"/>
</dbReference>
<dbReference type="Pfam" id="PF00534">
    <property type="entry name" value="Glycos_transf_1"/>
    <property type="match status" value="1"/>
</dbReference>
<evidence type="ECO:0000313" key="4">
    <source>
        <dbReference type="Proteomes" id="UP000179153"/>
    </source>
</evidence>
<evidence type="ECO:0008006" key="5">
    <source>
        <dbReference type="Google" id="ProtNLM"/>
    </source>
</evidence>
<dbReference type="GO" id="GO:0016757">
    <property type="term" value="F:glycosyltransferase activity"/>
    <property type="evidence" value="ECO:0007669"/>
    <property type="project" value="InterPro"/>
</dbReference>
<dbReference type="InterPro" id="IPR001296">
    <property type="entry name" value="Glyco_trans_1"/>
</dbReference>
<reference evidence="3 4" key="1">
    <citation type="journal article" date="2016" name="Nat. Commun.">
        <title>Thousands of microbial genomes shed light on interconnected biogeochemical processes in an aquifer system.</title>
        <authorList>
            <person name="Anantharaman K."/>
            <person name="Brown C.T."/>
            <person name="Hug L.A."/>
            <person name="Sharon I."/>
            <person name="Castelle C.J."/>
            <person name="Probst A.J."/>
            <person name="Thomas B.C."/>
            <person name="Singh A."/>
            <person name="Wilkins M.J."/>
            <person name="Karaoz U."/>
            <person name="Brodie E.L."/>
            <person name="Williams K.H."/>
            <person name="Hubbard S.S."/>
            <person name="Banfield J.F."/>
        </authorList>
    </citation>
    <scope>NUCLEOTIDE SEQUENCE [LARGE SCALE GENOMIC DNA]</scope>
</reference>
<evidence type="ECO:0000259" key="2">
    <source>
        <dbReference type="Pfam" id="PF13439"/>
    </source>
</evidence>
<dbReference type="PANTHER" id="PTHR45947:SF3">
    <property type="entry name" value="SULFOQUINOVOSYL TRANSFERASE SQD2"/>
    <property type="match status" value="1"/>
</dbReference>